<organism evidence="1 2">
    <name type="scientific">Mycoplasmopsis arginini</name>
    <name type="common">Mycoplasma arginini</name>
    <dbReference type="NCBI Taxonomy" id="2094"/>
    <lineage>
        <taxon>Bacteria</taxon>
        <taxon>Bacillati</taxon>
        <taxon>Mycoplasmatota</taxon>
        <taxon>Mycoplasmoidales</taxon>
        <taxon>Metamycoplasmataceae</taxon>
        <taxon>Mycoplasmopsis</taxon>
    </lineage>
</organism>
<gene>
    <name evidence="1" type="ORF">DCBHLPFO_00151</name>
</gene>
<dbReference type="AlphaFoldDB" id="A0AA43QY97"/>
<dbReference type="SUPFAM" id="SSF53850">
    <property type="entry name" value="Periplasmic binding protein-like II"/>
    <property type="match status" value="1"/>
</dbReference>
<proteinExistence type="predicted"/>
<sequence length="426" mass="46621">MKKSTKKFLLPSVIATSVVPVTFGLISSQCTPTSTTPETIKTSGYADSFIKLANKSITVAGAWSDARFYAGEHANEIEVIGATKFISNDGVQARVGLKDGDIKAIQQLLINAVNEAQVEASSGTEGNLTYLDKNNKLQSIFKIYNHDGYTPVGYESQITYDAAGNTKKAYVETPTGASEYITYNSETKAFATVAGAKEFKIQFIPSSDATLVQKATEKLQAYIASKGITNVKISVSSDYNAAAAALKAGSVDVAFLPIDTWAKLSGNSSFILQAGRNVQIIDPYASITNTSAPKFDDEKLLVEAFNHYKTFNNNNLYINKESASNPQAPTEGYTAELKNHVDSLATGAELPKVGFYRSYIYARKDSELYKIVMKALKEQGSDWKLNWEDVSQHVVYGYTSTTSAASYVYPEIWFKKHFIGFKSFLK</sequence>
<evidence type="ECO:0000313" key="1">
    <source>
        <dbReference type="EMBL" id="MDI3349516.1"/>
    </source>
</evidence>
<dbReference type="Gene3D" id="3.40.190.10">
    <property type="entry name" value="Periplasmic binding protein-like II"/>
    <property type="match status" value="1"/>
</dbReference>
<evidence type="ECO:0000313" key="2">
    <source>
        <dbReference type="Proteomes" id="UP001162175"/>
    </source>
</evidence>
<dbReference type="EMBL" id="JAPFAR010000042">
    <property type="protein sequence ID" value="MDI3349516.1"/>
    <property type="molecule type" value="Genomic_DNA"/>
</dbReference>
<protein>
    <submittedName>
        <fullName evidence="1">PhnD/SsuA/transferrin family substrate-binding protein</fullName>
    </submittedName>
</protein>
<dbReference type="Proteomes" id="UP001162175">
    <property type="component" value="Unassembled WGS sequence"/>
</dbReference>
<dbReference type="RefSeq" id="WP_268164445.1">
    <property type="nucleotide sequence ID" value="NZ_JAPFAP010000001.1"/>
</dbReference>
<accession>A0AA43QY97</accession>
<name>A0AA43QY97_MYCAR</name>
<comment type="caution">
    <text evidence="1">The sequence shown here is derived from an EMBL/GenBank/DDBJ whole genome shotgun (WGS) entry which is preliminary data.</text>
</comment>
<reference evidence="1" key="1">
    <citation type="submission" date="2022-11" db="EMBL/GenBank/DDBJ databases">
        <title>Draft genome of Mycoplasma arginini isolated from fly.</title>
        <authorList>
            <person name="Severgnini M."/>
            <person name="Gioia G."/>
            <person name="Cremonesi P."/>
            <person name="Moroni P."/>
            <person name="Addis M.F."/>
            <person name="Castiglioni B."/>
        </authorList>
    </citation>
    <scope>NUCLEOTIDE SEQUENCE</scope>
    <source>
        <strain evidence="1">QMP CG1-1632</strain>
    </source>
</reference>